<keyword evidence="2" id="KW-1185">Reference proteome</keyword>
<protein>
    <submittedName>
        <fullName evidence="1">Uncharacterized protein</fullName>
    </submittedName>
</protein>
<dbReference type="Proteomes" id="UP001205843">
    <property type="component" value="Unassembled WGS sequence"/>
</dbReference>
<reference evidence="1" key="1">
    <citation type="submission" date="2022-03" db="EMBL/GenBank/DDBJ databases">
        <title>Genomic Encyclopedia of Type Strains, Phase III (KMG-III): the genomes of soil and plant-associated and newly described type strains.</title>
        <authorList>
            <person name="Whitman W."/>
        </authorList>
    </citation>
    <scope>NUCLEOTIDE SEQUENCE</scope>
    <source>
        <strain evidence="1">ANL 6-2</strain>
    </source>
</reference>
<dbReference type="Gene3D" id="3.30.70.2540">
    <property type="entry name" value="CRISPR-associated endoribonuclease Cas6/Csy4"/>
    <property type="match status" value="1"/>
</dbReference>
<proteinExistence type="predicted"/>
<organism evidence="1 2">
    <name type="scientific">Natronocella acetinitrilica</name>
    <dbReference type="NCBI Taxonomy" id="414046"/>
    <lineage>
        <taxon>Bacteria</taxon>
        <taxon>Pseudomonadati</taxon>
        <taxon>Pseudomonadota</taxon>
        <taxon>Gammaproteobacteria</taxon>
        <taxon>Chromatiales</taxon>
        <taxon>Ectothiorhodospiraceae</taxon>
        <taxon>Natronocella</taxon>
    </lineage>
</organism>
<dbReference type="GO" id="GO:0043571">
    <property type="term" value="P:maintenance of CRISPR repeat elements"/>
    <property type="evidence" value="ECO:0007669"/>
    <property type="project" value="InterPro"/>
</dbReference>
<comment type="caution">
    <text evidence="1">The sequence shown here is derived from an EMBL/GenBank/DDBJ whole genome shotgun (WGS) entry which is preliminary data.</text>
</comment>
<dbReference type="NCBIfam" id="TIGR02563">
    <property type="entry name" value="cas_Csy4"/>
    <property type="match status" value="1"/>
</dbReference>
<dbReference type="RefSeq" id="WP_253475753.1">
    <property type="nucleotide sequence ID" value="NZ_JALJXV010000003.1"/>
</dbReference>
<dbReference type="AlphaFoldDB" id="A0AAE3KAX1"/>
<dbReference type="InterPro" id="IPR042564">
    <property type="entry name" value="CRISPR-Cas6/Csy4_sf"/>
</dbReference>
<gene>
    <name evidence="1" type="ORF">J2T57_001206</name>
</gene>
<name>A0AAE3KAX1_9GAMM</name>
<evidence type="ECO:0000313" key="1">
    <source>
        <dbReference type="EMBL" id="MCP1674104.1"/>
    </source>
</evidence>
<accession>A0AAE3KAX1</accession>
<dbReference type="Pfam" id="PF09618">
    <property type="entry name" value="Cas_Csy4"/>
    <property type="match status" value="1"/>
</dbReference>
<dbReference type="InterPro" id="IPR013396">
    <property type="entry name" value="CRISPR-assoc_prot_Csy4"/>
</dbReference>
<evidence type="ECO:0000313" key="2">
    <source>
        <dbReference type="Proteomes" id="UP001205843"/>
    </source>
</evidence>
<sequence>MGERFYLDLEPLVPLCSVEELHRGVIQLLHGMNTNAPAQRRIALAFPGWQHHPGHPQHTTLGRTLRLVGERLSLVLFSRHPIISRMEEGGELRVLPVRPVPEDAAEVRFVRDRRRESRMRRFGKEAAELPTYPWIRFQSESNRRTFSLSVRMEGADRAVTTQYGTYGLSLEGSTVPMF</sequence>
<dbReference type="GO" id="GO:0004519">
    <property type="term" value="F:endonuclease activity"/>
    <property type="evidence" value="ECO:0007669"/>
    <property type="project" value="InterPro"/>
</dbReference>
<dbReference type="EMBL" id="JALJXV010000003">
    <property type="protein sequence ID" value="MCP1674104.1"/>
    <property type="molecule type" value="Genomic_DNA"/>
</dbReference>